<name>A0A9P7W0X6_9AGAR</name>
<organism evidence="2 3">
    <name type="scientific">Guyanagaster necrorhizus</name>
    <dbReference type="NCBI Taxonomy" id="856835"/>
    <lineage>
        <taxon>Eukaryota</taxon>
        <taxon>Fungi</taxon>
        <taxon>Dikarya</taxon>
        <taxon>Basidiomycota</taxon>
        <taxon>Agaricomycotina</taxon>
        <taxon>Agaricomycetes</taxon>
        <taxon>Agaricomycetidae</taxon>
        <taxon>Agaricales</taxon>
        <taxon>Marasmiineae</taxon>
        <taxon>Physalacriaceae</taxon>
        <taxon>Guyanagaster</taxon>
    </lineage>
</organism>
<feature type="region of interest" description="Disordered" evidence="1">
    <location>
        <begin position="1"/>
        <end position="26"/>
    </location>
</feature>
<accession>A0A9P7W0X6</accession>
<evidence type="ECO:0000256" key="1">
    <source>
        <dbReference type="SAM" id="MobiDB-lite"/>
    </source>
</evidence>
<dbReference type="EMBL" id="MU250526">
    <property type="protein sequence ID" value="KAG7450549.1"/>
    <property type="molecule type" value="Genomic_DNA"/>
</dbReference>
<reference evidence="2" key="1">
    <citation type="submission" date="2020-11" db="EMBL/GenBank/DDBJ databases">
        <title>Adaptations for nitrogen fixation in a non-lichenized fungal sporocarp promotes dispersal by wood-feeding termites.</title>
        <authorList>
            <consortium name="DOE Joint Genome Institute"/>
            <person name="Koch R.A."/>
            <person name="Yoon G."/>
            <person name="Arayal U."/>
            <person name="Lail K."/>
            <person name="Amirebrahimi M."/>
            <person name="Labutti K."/>
            <person name="Lipzen A."/>
            <person name="Riley R."/>
            <person name="Barry K."/>
            <person name="Henrissat B."/>
            <person name="Grigoriev I.V."/>
            <person name="Herr J.R."/>
            <person name="Aime M.C."/>
        </authorList>
    </citation>
    <scope>NUCLEOTIDE SEQUENCE</scope>
    <source>
        <strain evidence="2">MCA 3950</strain>
    </source>
</reference>
<sequence>MNSTSTTQSVISRSTAPLTSLTTPASSSFAAVGTTLIETIISTVTESAASSAETATDDVSLSSVIIESDRQASPSTASPMSTGVQAEYVKLSALRVHFLIFDLGGFSPACLPHSLPRR</sequence>
<dbReference type="RefSeq" id="XP_043044049.1">
    <property type="nucleotide sequence ID" value="XM_043185362.1"/>
</dbReference>
<dbReference type="GeneID" id="66107659"/>
<keyword evidence="3" id="KW-1185">Reference proteome</keyword>
<feature type="compositionally biased region" description="Low complexity" evidence="1">
    <location>
        <begin position="14"/>
        <end position="26"/>
    </location>
</feature>
<dbReference type="AlphaFoldDB" id="A0A9P7W0X6"/>
<gene>
    <name evidence="2" type="ORF">BT62DRAFT_927830</name>
</gene>
<proteinExistence type="predicted"/>
<protein>
    <submittedName>
        <fullName evidence="2">Uncharacterized protein</fullName>
    </submittedName>
</protein>
<dbReference type="Proteomes" id="UP000812287">
    <property type="component" value="Unassembled WGS sequence"/>
</dbReference>
<evidence type="ECO:0000313" key="3">
    <source>
        <dbReference type="Proteomes" id="UP000812287"/>
    </source>
</evidence>
<evidence type="ECO:0000313" key="2">
    <source>
        <dbReference type="EMBL" id="KAG7450549.1"/>
    </source>
</evidence>
<comment type="caution">
    <text evidence="2">The sequence shown here is derived from an EMBL/GenBank/DDBJ whole genome shotgun (WGS) entry which is preliminary data.</text>
</comment>
<feature type="compositionally biased region" description="Polar residues" evidence="1">
    <location>
        <begin position="1"/>
        <end position="13"/>
    </location>
</feature>